<protein>
    <submittedName>
        <fullName evidence="1">Uncharacterized protein</fullName>
    </submittedName>
</protein>
<sequence length="85" mass="9890">MAKDGMKRSAYCQGDPVFNEVWGKWRKEERRAREEARAMMPIRVMGIVRLLVKRAGYKLISDIEILDERTGNRYKSVTRNKGGSQ</sequence>
<accession>A0A8S5QF69</accession>
<dbReference type="EMBL" id="BK015641">
    <property type="protein sequence ID" value="DAE17523.1"/>
    <property type="molecule type" value="Genomic_DNA"/>
</dbReference>
<evidence type="ECO:0000313" key="1">
    <source>
        <dbReference type="EMBL" id="DAE17523.1"/>
    </source>
</evidence>
<reference evidence="1" key="1">
    <citation type="journal article" date="2021" name="Proc. Natl. Acad. Sci. U.S.A.">
        <title>A Catalog of Tens of Thousands of Viruses from Human Metagenomes Reveals Hidden Associations with Chronic Diseases.</title>
        <authorList>
            <person name="Tisza M.J."/>
            <person name="Buck C.B."/>
        </authorList>
    </citation>
    <scope>NUCLEOTIDE SEQUENCE</scope>
    <source>
        <strain evidence="1">CtoRD1</strain>
    </source>
</reference>
<proteinExistence type="predicted"/>
<name>A0A8S5QF69_9CAUD</name>
<organism evidence="1">
    <name type="scientific">Siphoviridae sp. ctoRD1</name>
    <dbReference type="NCBI Taxonomy" id="2825669"/>
    <lineage>
        <taxon>Viruses</taxon>
        <taxon>Duplodnaviria</taxon>
        <taxon>Heunggongvirae</taxon>
        <taxon>Uroviricota</taxon>
        <taxon>Caudoviricetes</taxon>
    </lineage>
</organism>